<gene>
    <name evidence="1" type="ORF">E4K51_07580</name>
</gene>
<dbReference type="AlphaFoldDB" id="A0A1X9TNW7"/>
<dbReference type="RefSeq" id="WP_042346263.1">
    <property type="nucleotide sequence ID" value="NZ_BNGA01000001.1"/>
</dbReference>
<dbReference type="Proteomes" id="UP000460351">
    <property type="component" value="Unassembled WGS sequence"/>
</dbReference>
<evidence type="ECO:0000313" key="1">
    <source>
        <dbReference type="EMBL" id="MQS30041.1"/>
    </source>
</evidence>
<proteinExistence type="predicted"/>
<sequence>MEISEEQLAQIKAHLKVDGDDEDTLISAYASASVDYVERFCDGALVETLTPPVEGETQPREIIFTSGIWAAMLLLIGHWYANREAVAQNLSEVPLGVEALLIRHRRWN</sequence>
<dbReference type="InterPro" id="IPR006450">
    <property type="entry name" value="Phage_HK97_gp6-like"/>
</dbReference>
<dbReference type="Gene3D" id="1.10.3230.30">
    <property type="entry name" value="Phage gp6-like head-tail connector protein"/>
    <property type="match status" value="1"/>
</dbReference>
<comment type="caution">
    <text evidence="1">The sequence shown here is derived from an EMBL/GenBank/DDBJ whole genome shotgun (WGS) entry which is preliminary data.</text>
</comment>
<evidence type="ECO:0000313" key="2">
    <source>
        <dbReference type="Proteomes" id="UP000460351"/>
    </source>
</evidence>
<dbReference type="Pfam" id="PF05135">
    <property type="entry name" value="Phage_connect_1"/>
    <property type="match status" value="1"/>
</dbReference>
<dbReference type="CDD" id="cd08054">
    <property type="entry name" value="gp6"/>
    <property type="match status" value="1"/>
</dbReference>
<protein>
    <submittedName>
        <fullName evidence="1">Phage gp6-like head-tail connector protein</fullName>
    </submittedName>
</protein>
<reference evidence="1 2" key="1">
    <citation type="journal article" date="2019" name="Microorganisms">
        <title>Characteristics of Carbapenem-Resistant and Colistin-Resistant Escherichia coli Co-Producing NDM-1 and MCR-1 from Pig Farms in China.</title>
        <authorList>
            <person name="Peng Z."/>
            <person name="Li X."/>
            <person name="Hu Z."/>
            <person name="Li Z."/>
            <person name="Lv Y."/>
            <person name="Lei M."/>
            <person name="Wu B."/>
            <person name="Chen H."/>
            <person name="Wang X."/>
        </authorList>
    </citation>
    <scope>NUCLEOTIDE SEQUENCE [LARGE SCALE GENOMIC DNA]</scope>
    <source>
        <strain evidence="1 2">RXD010</strain>
    </source>
</reference>
<organism evidence="1 2">
    <name type="scientific">Escherichia coli</name>
    <dbReference type="NCBI Taxonomy" id="562"/>
    <lineage>
        <taxon>Bacteria</taxon>
        <taxon>Pseudomonadati</taxon>
        <taxon>Pseudomonadota</taxon>
        <taxon>Gammaproteobacteria</taxon>
        <taxon>Enterobacterales</taxon>
        <taxon>Enterobacteriaceae</taxon>
        <taxon>Escherichia</taxon>
    </lineage>
</organism>
<name>A0A1X9TNW7_ECOLX</name>
<dbReference type="NCBIfam" id="TIGR01560">
    <property type="entry name" value="put_DNA_pack"/>
    <property type="match status" value="1"/>
</dbReference>
<accession>A0A1X9TNW7</accession>
<dbReference type="InterPro" id="IPR021146">
    <property type="entry name" value="Phage_gp6-like_head-tail"/>
</dbReference>
<dbReference type="EMBL" id="SQQU01000008">
    <property type="protein sequence ID" value="MQS30041.1"/>
    <property type="molecule type" value="Genomic_DNA"/>
</dbReference>